<evidence type="ECO:0000256" key="1">
    <source>
        <dbReference type="ARBA" id="ARBA00012528"/>
    </source>
</evidence>
<dbReference type="EC" id="2.7.7.65" evidence="1"/>
<proteinExistence type="predicted"/>
<name>A0A842HTZ9_9SPHN</name>
<dbReference type="GO" id="GO:0052621">
    <property type="term" value="F:diguanylate cyclase activity"/>
    <property type="evidence" value="ECO:0007669"/>
    <property type="project" value="UniProtKB-EC"/>
</dbReference>
<protein>
    <recommendedName>
        <fullName evidence="1">diguanylate cyclase</fullName>
        <ecNumber evidence="1">2.7.7.65</ecNumber>
    </recommendedName>
</protein>
<feature type="transmembrane region" description="Helical" evidence="4">
    <location>
        <begin position="130"/>
        <end position="151"/>
    </location>
</feature>
<dbReference type="InterPro" id="IPR043128">
    <property type="entry name" value="Rev_trsase/Diguanyl_cyclase"/>
</dbReference>
<dbReference type="InterPro" id="IPR029787">
    <property type="entry name" value="Nucleotide_cyclase"/>
</dbReference>
<evidence type="ECO:0000256" key="3">
    <source>
        <dbReference type="SAM" id="Coils"/>
    </source>
</evidence>
<dbReference type="SMART" id="SM00267">
    <property type="entry name" value="GGDEF"/>
    <property type="match status" value="1"/>
</dbReference>
<feature type="transmembrane region" description="Helical" evidence="4">
    <location>
        <begin position="42"/>
        <end position="59"/>
    </location>
</feature>
<dbReference type="AlphaFoldDB" id="A0A842HTZ9"/>
<evidence type="ECO:0000256" key="4">
    <source>
        <dbReference type="SAM" id="Phobius"/>
    </source>
</evidence>
<dbReference type="PANTHER" id="PTHR45138">
    <property type="entry name" value="REGULATORY COMPONENTS OF SENSORY TRANSDUCTION SYSTEM"/>
    <property type="match status" value="1"/>
</dbReference>
<reference evidence="6 7" key="1">
    <citation type="submission" date="2020-08" db="EMBL/GenBank/DDBJ databases">
        <title>Draft genome sequence of Parasphingopyxis sp. GrpM-11.</title>
        <authorList>
            <person name="Oh J."/>
            <person name="Roh D.-H."/>
        </authorList>
    </citation>
    <scope>NUCLEOTIDE SEQUENCE [LARGE SCALE GENOMIC DNA]</scope>
    <source>
        <strain evidence="6 7">GrpM-11</strain>
    </source>
</reference>
<dbReference type="NCBIfam" id="TIGR00254">
    <property type="entry name" value="GGDEF"/>
    <property type="match status" value="1"/>
</dbReference>
<evidence type="ECO:0000313" key="7">
    <source>
        <dbReference type="Proteomes" id="UP000564378"/>
    </source>
</evidence>
<accession>A0A842HTZ9</accession>
<evidence type="ECO:0000259" key="5">
    <source>
        <dbReference type="PROSITE" id="PS50887"/>
    </source>
</evidence>
<evidence type="ECO:0000256" key="2">
    <source>
        <dbReference type="ARBA" id="ARBA00034247"/>
    </source>
</evidence>
<comment type="caution">
    <text evidence="6">The sequence shown here is derived from an EMBL/GenBank/DDBJ whole genome shotgun (WGS) entry which is preliminary data.</text>
</comment>
<feature type="domain" description="GGDEF" evidence="5">
    <location>
        <begin position="269"/>
        <end position="394"/>
    </location>
</feature>
<keyword evidence="3" id="KW-0175">Coiled coil</keyword>
<dbReference type="RefSeq" id="WP_185799781.1">
    <property type="nucleotide sequence ID" value="NZ_JACJVJ010000001.1"/>
</dbReference>
<dbReference type="PANTHER" id="PTHR45138:SF9">
    <property type="entry name" value="DIGUANYLATE CYCLASE DGCM-RELATED"/>
    <property type="match status" value="1"/>
</dbReference>
<gene>
    <name evidence="6" type="ORF">H6P80_02590</name>
</gene>
<feature type="transmembrane region" description="Helical" evidence="4">
    <location>
        <begin position="104"/>
        <end position="124"/>
    </location>
</feature>
<sequence length="394" mass="41576">MKLPTAIRRGLAGPDAHIDDTALESAVSSAVAVSLAEHEKSSVLAGIFGIIVIALTAYFSSKALWFVPIVALRIAFMAANYLACQRILAAVAEGRSPAGLLRRFDGTMALNGFSWGLFIWPVGGDIAGDLAAQILIIATLVSVGILTIAIVMRPRAMFLSLGFFGISALAPLLLSIPAIGPVPAIGMTGYLFAMAYYGWRQGRSVRAHIRVGIENERLAADLGSANKRLAEALETAERLSEEDSLTGLYNRRAFQHRAMKLRAAAGQTDAVYLLLADIDEFHRVNDEFGHVVGDGVLQLAAEALAEACGGHALCARWGGEEFLVAMTASSREEAEAVSGRIGEAVALAGGRLGIDGVAVSASIGLAVWGADDALDDAIVRADEAMYRAREEKGL</sequence>
<keyword evidence="4" id="KW-1133">Transmembrane helix</keyword>
<dbReference type="Proteomes" id="UP000564378">
    <property type="component" value="Unassembled WGS sequence"/>
</dbReference>
<keyword evidence="7" id="KW-1185">Reference proteome</keyword>
<dbReference type="InterPro" id="IPR050469">
    <property type="entry name" value="Diguanylate_Cyclase"/>
</dbReference>
<dbReference type="Gene3D" id="3.30.70.270">
    <property type="match status" value="1"/>
</dbReference>
<feature type="transmembrane region" description="Helical" evidence="4">
    <location>
        <begin position="182"/>
        <end position="199"/>
    </location>
</feature>
<dbReference type="SUPFAM" id="SSF55073">
    <property type="entry name" value="Nucleotide cyclase"/>
    <property type="match status" value="1"/>
</dbReference>
<dbReference type="PROSITE" id="PS50887">
    <property type="entry name" value="GGDEF"/>
    <property type="match status" value="1"/>
</dbReference>
<feature type="coiled-coil region" evidence="3">
    <location>
        <begin position="215"/>
        <end position="242"/>
    </location>
</feature>
<feature type="transmembrane region" description="Helical" evidence="4">
    <location>
        <begin position="158"/>
        <end position="176"/>
    </location>
</feature>
<dbReference type="EMBL" id="JACJVJ010000001">
    <property type="protein sequence ID" value="MBC2776502.1"/>
    <property type="molecule type" value="Genomic_DNA"/>
</dbReference>
<keyword evidence="4" id="KW-0472">Membrane</keyword>
<feature type="transmembrane region" description="Helical" evidence="4">
    <location>
        <begin position="65"/>
        <end position="83"/>
    </location>
</feature>
<dbReference type="InterPro" id="IPR000160">
    <property type="entry name" value="GGDEF_dom"/>
</dbReference>
<keyword evidence="4" id="KW-0812">Transmembrane</keyword>
<dbReference type="CDD" id="cd01949">
    <property type="entry name" value="GGDEF"/>
    <property type="match status" value="1"/>
</dbReference>
<organism evidence="6 7">
    <name type="scientific">Parasphingopyxis marina</name>
    <dbReference type="NCBI Taxonomy" id="2761622"/>
    <lineage>
        <taxon>Bacteria</taxon>
        <taxon>Pseudomonadati</taxon>
        <taxon>Pseudomonadota</taxon>
        <taxon>Alphaproteobacteria</taxon>
        <taxon>Sphingomonadales</taxon>
        <taxon>Sphingomonadaceae</taxon>
        <taxon>Parasphingopyxis</taxon>
    </lineage>
</organism>
<dbReference type="Pfam" id="PF00990">
    <property type="entry name" value="GGDEF"/>
    <property type="match status" value="1"/>
</dbReference>
<evidence type="ECO:0000313" key="6">
    <source>
        <dbReference type="EMBL" id="MBC2776502.1"/>
    </source>
</evidence>
<comment type="catalytic activity">
    <reaction evidence="2">
        <text>2 GTP = 3',3'-c-di-GMP + 2 diphosphate</text>
        <dbReference type="Rhea" id="RHEA:24898"/>
        <dbReference type="ChEBI" id="CHEBI:33019"/>
        <dbReference type="ChEBI" id="CHEBI:37565"/>
        <dbReference type="ChEBI" id="CHEBI:58805"/>
        <dbReference type="EC" id="2.7.7.65"/>
    </reaction>
</comment>